<dbReference type="EMBL" id="MSCM01000001">
    <property type="protein sequence ID" value="PQJ82514.1"/>
    <property type="molecule type" value="Genomic_DNA"/>
</dbReference>
<keyword evidence="3" id="KW-1185">Reference proteome</keyword>
<dbReference type="Proteomes" id="UP000239068">
    <property type="component" value="Unassembled WGS sequence"/>
</dbReference>
<dbReference type="OrthoDB" id="5140926at2"/>
<name>A0A2S7WY59_9FLAO</name>
<dbReference type="AlphaFoldDB" id="A0A2S7WY59"/>
<accession>A0A2S7WY59</accession>
<dbReference type="InterPro" id="IPR018760">
    <property type="entry name" value="DUF2326"/>
</dbReference>
<organism evidence="2 3">
    <name type="scientific">Polaribacter glomeratus</name>
    <dbReference type="NCBI Taxonomy" id="102"/>
    <lineage>
        <taxon>Bacteria</taxon>
        <taxon>Pseudomonadati</taxon>
        <taxon>Bacteroidota</taxon>
        <taxon>Flavobacteriia</taxon>
        <taxon>Flavobacteriales</taxon>
        <taxon>Flavobacteriaceae</taxon>
    </lineage>
</organism>
<reference evidence="2 3" key="1">
    <citation type="submission" date="2016-12" db="EMBL/GenBank/DDBJ databases">
        <title>Trade-off between light-utilization and light-protection in marine flavobacteria.</title>
        <authorList>
            <person name="Kumagai Y."/>
            <person name="Yoshizawa S."/>
            <person name="Kogure K."/>
            <person name="Iwasaki W."/>
        </authorList>
    </citation>
    <scope>NUCLEOTIDE SEQUENCE [LARGE SCALE GENOMIC DNA]</scope>
    <source>
        <strain evidence="2 3">ATCC 43844</strain>
    </source>
</reference>
<gene>
    <name evidence="2" type="ORF">BTO16_07955</name>
</gene>
<protein>
    <recommendedName>
        <fullName evidence="1">DUF2326 domain-containing protein</fullName>
    </recommendedName>
</protein>
<evidence type="ECO:0000313" key="2">
    <source>
        <dbReference type="EMBL" id="PQJ82514.1"/>
    </source>
</evidence>
<comment type="caution">
    <text evidence="2">The sequence shown here is derived from an EMBL/GenBank/DDBJ whole genome shotgun (WGS) entry which is preliminary data.</text>
</comment>
<dbReference type="Gene3D" id="3.40.50.300">
    <property type="entry name" value="P-loop containing nucleotide triphosphate hydrolases"/>
    <property type="match status" value="1"/>
</dbReference>
<feature type="domain" description="DUF2326" evidence="1">
    <location>
        <begin position="442"/>
        <end position="579"/>
    </location>
</feature>
<dbReference type="RefSeq" id="WP_105021076.1">
    <property type="nucleotide sequence ID" value="NZ_MSCM01000001.1"/>
</dbReference>
<evidence type="ECO:0000313" key="3">
    <source>
        <dbReference type="Proteomes" id="UP000239068"/>
    </source>
</evidence>
<dbReference type="InterPro" id="IPR027417">
    <property type="entry name" value="P-loop_NTPase"/>
</dbReference>
<evidence type="ECO:0000259" key="1">
    <source>
        <dbReference type="Pfam" id="PF10088"/>
    </source>
</evidence>
<sequence>MKISKIYSNKNFKNIEFNEKFNAIVASKQSIEKKDTHGLGKSTLIRIIDFLLISSYNKNTDKLLGNNLFIGQEFYIELKLNNGKYLVIKRSINSATKIFFKLNDYKLDSFKLNINWDEELTFKKARAKLDEYLDFNVLPNWDYRKAITYFLRSQQDFLDVFKLNKFKGKHKDWKPLVFDILGFNGTLILDKLEIEEEIDNLKKKTQTLRLEAQIDTSEKDRLVGLLEIKKIELSEIKNQIDKFNFFKEDIQTNKHLVEEIDSKLQAFNTDRYRISYEINKIESSLSEINDDVDDQEINSLFDDVNLYYPNQLKKEYSDLINFQKSLTTERKVYLSETLFLLKLDYTKLNKNIKEIEFQKSDLLSLLTEKDSYFKFKEYQKKTIGIEVEIERIKIKLETIDSTLILENDIKDKREIINDKISELKESLTERKHSNINKVFNSIIKEILDTNALISLKLNNQGNIEFNADYLNKVDLINTSESQGTTYKKLLCVAFDLSLLVSYSDKSFYKFVYHDGVLEGLDDRIKIRYIKLIKEFCEEYDLQYIVTLIDSDLPKDMSNLIENKDICLRLNDKDNSGKLFLNSF</sequence>
<proteinExistence type="predicted"/>
<dbReference type="Pfam" id="PF10088">
    <property type="entry name" value="DUF2326"/>
    <property type="match status" value="1"/>
</dbReference>